<dbReference type="Pfam" id="PF16087">
    <property type="entry name" value="DUF4817"/>
    <property type="match status" value="1"/>
</dbReference>
<dbReference type="InterPro" id="IPR032135">
    <property type="entry name" value="DUF4817"/>
</dbReference>
<dbReference type="EMBL" id="JBDJPC010000024">
    <property type="protein sequence ID" value="KAL1487625.1"/>
    <property type="molecule type" value="Genomic_DNA"/>
</dbReference>
<sequence length="134" mass="16046">MERLSVSEKIEIIRIIGDNTRSFRETAREFNRRHRNRPPISMSTVSRINRIFNDTGSVSISILKRDNNTHRDNWYDERVLEYFRLHPQVSLRVASVDLNINKDNIHRCLKKNNIKPFKPKFPKTSEKDWKNVLK</sequence>
<dbReference type="SUPFAM" id="SSF46689">
    <property type="entry name" value="Homeodomain-like"/>
    <property type="match status" value="1"/>
</dbReference>
<dbReference type="Gene3D" id="1.10.10.60">
    <property type="entry name" value="Homeodomain-like"/>
    <property type="match status" value="1"/>
</dbReference>
<dbReference type="Proteomes" id="UP001566132">
    <property type="component" value="Unassembled WGS sequence"/>
</dbReference>
<evidence type="ECO:0000313" key="4">
    <source>
        <dbReference type="Proteomes" id="UP001566132"/>
    </source>
</evidence>
<organism evidence="3 4">
    <name type="scientific">Hypothenemus hampei</name>
    <name type="common">Coffee berry borer</name>
    <dbReference type="NCBI Taxonomy" id="57062"/>
    <lineage>
        <taxon>Eukaryota</taxon>
        <taxon>Metazoa</taxon>
        <taxon>Ecdysozoa</taxon>
        <taxon>Arthropoda</taxon>
        <taxon>Hexapoda</taxon>
        <taxon>Insecta</taxon>
        <taxon>Pterygota</taxon>
        <taxon>Neoptera</taxon>
        <taxon>Endopterygota</taxon>
        <taxon>Coleoptera</taxon>
        <taxon>Polyphaga</taxon>
        <taxon>Cucujiformia</taxon>
        <taxon>Curculionidae</taxon>
        <taxon>Scolytinae</taxon>
        <taxon>Hypothenemus</taxon>
    </lineage>
</organism>
<accession>A0ABD1DZ54</accession>
<feature type="domain" description="DUF4817" evidence="2">
    <location>
        <begin position="5"/>
        <end position="58"/>
    </location>
</feature>
<keyword evidence="4" id="KW-1185">Reference proteome</keyword>
<dbReference type="AlphaFoldDB" id="A0ABD1DZ54"/>
<name>A0ABD1DZ54_HYPHA</name>
<gene>
    <name evidence="3" type="ORF">ABEB36_015714</name>
</gene>
<dbReference type="GO" id="GO:0005634">
    <property type="term" value="C:nucleus"/>
    <property type="evidence" value="ECO:0007669"/>
    <property type="project" value="UniProtKB-SubCell"/>
</dbReference>
<proteinExistence type="predicted"/>
<comment type="caution">
    <text evidence="3">The sequence shown here is derived from an EMBL/GenBank/DDBJ whole genome shotgun (WGS) entry which is preliminary data.</text>
</comment>
<dbReference type="InterPro" id="IPR009057">
    <property type="entry name" value="Homeodomain-like_sf"/>
</dbReference>
<reference evidence="3 4" key="1">
    <citation type="submission" date="2024-05" db="EMBL/GenBank/DDBJ databases">
        <title>Genetic variation in Jamaican populations of the coffee berry borer (Hypothenemus hampei).</title>
        <authorList>
            <person name="Errbii M."/>
            <person name="Myrie A."/>
        </authorList>
    </citation>
    <scope>NUCLEOTIDE SEQUENCE [LARGE SCALE GENOMIC DNA]</scope>
    <source>
        <strain evidence="3">JA-Hopewell-2020-01-JO</strain>
        <tissue evidence="3">Whole body</tissue>
    </source>
</reference>
<evidence type="ECO:0000313" key="3">
    <source>
        <dbReference type="EMBL" id="KAL1487625.1"/>
    </source>
</evidence>
<evidence type="ECO:0000259" key="2">
    <source>
        <dbReference type="Pfam" id="PF16087"/>
    </source>
</evidence>
<protein>
    <recommendedName>
        <fullName evidence="2">DUF4817 domain-containing protein</fullName>
    </recommendedName>
</protein>
<evidence type="ECO:0000256" key="1">
    <source>
        <dbReference type="ARBA" id="ARBA00004123"/>
    </source>
</evidence>
<comment type="subcellular location">
    <subcellularLocation>
        <location evidence="1">Nucleus</location>
    </subcellularLocation>
</comment>